<organism evidence="2 3">
    <name type="scientific">Portunus trituberculatus</name>
    <name type="common">Swimming crab</name>
    <name type="synonym">Neptunus trituberculatus</name>
    <dbReference type="NCBI Taxonomy" id="210409"/>
    <lineage>
        <taxon>Eukaryota</taxon>
        <taxon>Metazoa</taxon>
        <taxon>Ecdysozoa</taxon>
        <taxon>Arthropoda</taxon>
        <taxon>Crustacea</taxon>
        <taxon>Multicrustacea</taxon>
        <taxon>Malacostraca</taxon>
        <taxon>Eumalacostraca</taxon>
        <taxon>Eucarida</taxon>
        <taxon>Decapoda</taxon>
        <taxon>Pleocyemata</taxon>
        <taxon>Brachyura</taxon>
        <taxon>Eubrachyura</taxon>
        <taxon>Portunoidea</taxon>
        <taxon>Portunidae</taxon>
        <taxon>Portuninae</taxon>
        <taxon>Portunus</taxon>
    </lineage>
</organism>
<sequence length="93" mass="10292">MVHPARPSPTRPVPPATHTQRRNRTATPACAAVLSSVHVVTNFLRPWAVASLRHSTGPQQRAKFTKDSNFTYSKLELSEKTTLLICVDKEGKV</sequence>
<accession>A0A5B7FNQ6</accession>
<keyword evidence="3" id="KW-1185">Reference proteome</keyword>
<dbReference type="EMBL" id="VSRR010007565">
    <property type="protein sequence ID" value="MPC47125.1"/>
    <property type="molecule type" value="Genomic_DNA"/>
</dbReference>
<feature type="region of interest" description="Disordered" evidence="1">
    <location>
        <begin position="1"/>
        <end position="26"/>
    </location>
</feature>
<reference evidence="2 3" key="1">
    <citation type="submission" date="2019-05" db="EMBL/GenBank/DDBJ databases">
        <title>Another draft genome of Portunus trituberculatus and its Hox gene families provides insights of decapod evolution.</title>
        <authorList>
            <person name="Jeong J.-H."/>
            <person name="Song I."/>
            <person name="Kim S."/>
            <person name="Choi T."/>
            <person name="Kim D."/>
            <person name="Ryu S."/>
            <person name="Kim W."/>
        </authorList>
    </citation>
    <scope>NUCLEOTIDE SEQUENCE [LARGE SCALE GENOMIC DNA]</scope>
    <source>
        <tissue evidence="2">Muscle</tissue>
    </source>
</reference>
<dbReference type="Proteomes" id="UP000324222">
    <property type="component" value="Unassembled WGS sequence"/>
</dbReference>
<evidence type="ECO:0000256" key="1">
    <source>
        <dbReference type="SAM" id="MobiDB-lite"/>
    </source>
</evidence>
<gene>
    <name evidence="2" type="ORF">E2C01_040860</name>
</gene>
<comment type="caution">
    <text evidence="2">The sequence shown here is derived from an EMBL/GenBank/DDBJ whole genome shotgun (WGS) entry which is preliminary data.</text>
</comment>
<name>A0A5B7FNQ6_PORTR</name>
<feature type="compositionally biased region" description="Pro residues" evidence="1">
    <location>
        <begin position="1"/>
        <end position="15"/>
    </location>
</feature>
<proteinExistence type="predicted"/>
<evidence type="ECO:0000313" key="2">
    <source>
        <dbReference type="EMBL" id="MPC47125.1"/>
    </source>
</evidence>
<evidence type="ECO:0000313" key="3">
    <source>
        <dbReference type="Proteomes" id="UP000324222"/>
    </source>
</evidence>
<protein>
    <submittedName>
        <fullName evidence="2">Uncharacterized protein</fullName>
    </submittedName>
</protein>
<dbReference type="AlphaFoldDB" id="A0A5B7FNQ6"/>